<dbReference type="SUPFAM" id="SSF52540">
    <property type="entry name" value="P-loop containing nucleoside triphosphate hydrolases"/>
    <property type="match status" value="1"/>
</dbReference>
<dbReference type="PROSITE" id="PS50893">
    <property type="entry name" value="ABC_TRANSPORTER_2"/>
    <property type="match status" value="1"/>
</dbReference>
<dbReference type="STRING" id="266117.Rxyl_1173"/>
<dbReference type="FunFam" id="3.40.50.300:FF:000425">
    <property type="entry name" value="Probable ABC transporter, ATP-binding subunit"/>
    <property type="match status" value="1"/>
</dbReference>
<evidence type="ECO:0000256" key="2">
    <source>
        <dbReference type="ARBA" id="ARBA00022741"/>
    </source>
</evidence>
<name>Q1AWT9_RUBXD</name>
<dbReference type="SUPFAM" id="SSF50331">
    <property type="entry name" value="MOP-like"/>
    <property type="match status" value="1"/>
</dbReference>
<dbReference type="PhylomeDB" id="Q1AWT9"/>
<keyword evidence="7" id="KW-1185">Reference proteome</keyword>
<organism evidence="6 7">
    <name type="scientific">Rubrobacter xylanophilus (strain DSM 9941 / JCM 11954 / NBRC 16129 / PRD-1)</name>
    <dbReference type="NCBI Taxonomy" id="266117"/>
    <lineage>
        <taxon>Bacteria</taxon>
        <taxon>Bacillati</taxon>
        <taxon>Actinomycetota</taxon>
        <taxon>Rubrobacteria</taxon>
        <taxon>Rubrobacterales</taxon>
        <taxon>Rubrobacteraceae</taxon>
        <taxon>Rubrobacter</taxon>
    </lineage>
</organism>
<dbReference type="GO" id="GO:0016887">
    <property type="term" value="F:ATP hydrolysis activity"/>
    <property type="evidence" value="ECO:0007669"/>
    <property type="project" value="InterPro"/>
</dbReference>
<dbReference type="Pfam" id="PF00005">
    <property type="entry name" value="ABC_tran"/>
    <property type="match status" value="1"/>
</dbReference>
<keyword evidence="1" id="KW-0813">Transport</keyword>
<dbReference type="AlphaFoldDB" id="Q1AWT9"/>
<dbReference type="eggNOG" id="COG3842">
    <property type="taxonomic scope" value="Bacteria"/>
</dbReference>
<dbReference type="InterPro" id="IPR017871">
    <property type="entry name" value="ABC_transporter-like_CS"/>
</dbReference>
<dbReference type="Gene3D" id="2.40.50.100">
    <property type="match status" value="1"/>
</dbReference>
<accession>Q1AWT9</accession>
<sequence>MSAAMVRLENVSRRYGPVRAVEGLSLEVRRGEILALLGPSGCGKTTTLRLLAGFEPPDGGRIEISGRPVAAPGVFVPPERRRTGVVFQDYALFPHLTVRQNVAYGLGREKREARLEAVLRLARLEGLEERMPHELSGGQQQRVALARALAPEPAVVLLDEPFSNLDAALRARVRAEMRRILLAAGTTALFVTHDQEEALSLADRVAVMFEGRVVQSATPEELYERPADRRVAGFVGEANLLPGTAEGERALCALGEVPLREPARGGVELMLRPEQLALEPSPEGEAEVAEREFYGHDQLVRLRLPGGEGLQARLPGSIRLRPGERVRVRALSPAVAFPRPAH</sequence>
<dbReference type="PROSITE" id="PS00211">
    <property type="entry name" value="ABC_TRANSPORTER_1"/>
    <property type="match status" value="1"/>
</dbReference>
<reference evidence="6 7" key="1">
    <citation type="submission" date="2006-06" db="EMBL/GenBank/DDBJ databases">
        <title>Complete sequence of Rubrobacter xylanophilus DSM 9941.</title>
        <authorList>
            <consortium name="US DOE Joint Genome Institute"/>
            <person name="Copeland A."/>
            <person name="Lucas S."/>
            <person name="Lapidus A."/>
            <person name="Barry K."/>
            <person name="Detter J.C."/>
            <person name="Glavina del Rio T."/>
            <person name="Hammon N."/>
            <person name="Israni S."/>
            <person name="Dalin E."/>
            <person name="Tice H."/>
            <person name="Pitluck S."/>
            <person name="Munk A.C."/>
            <person name="Brettin T."/>
            <person name="Bruce D."/>
            <person name="Han C."/>
            <person name="Tapia R."/>
            <person name="Gilna P."/>
            <person name="Schmutz J."/>
            <person name="Larimer F."/>
            <person name="Land M."/>
            <person name="Hauser L."/>
            <person name="Kyrpides N."/>
            <person name="Lykidis A."/>
            <person name="da Costa M.S."/>
            <person name="Rainey F.A."/>
            <person name="Empadinhas N."/>
            <person name="Jolivet E."/>
            <person name="Battista J.R."/>
            <person name="Richardson P."/>
        </authorList>
    </citation>
    <scope>NUCLEOTIDE SEQUENCE [LARGE SCALE GENOMIC DNA]</scope>
    <source>
        <strain evidence="7">DSM 9941 / NBRC 16129 / PRD-1</strain>
    </source>
</reference>
<evidence type="ECO:0000259" key="5">
    <source>
        <dbReference type="PROSITE" id="PS50893"/>
    </source>
</evidence>
<dbReference type="Gene3D" id="3.40.50.300">
    <property type="entry name" value="P-loop containing nucleotide triphosphate hydrolases"/>
    <property type="match status" value="1"/>
</dbReference>
<keyword evidence="3" id="KW-0067">ATP-binding</keyword>
<dbReference type="InterPro" id="IPR013611">
    <property type="entry name" value="Transp-assoc_OB_typ2"/>
</dbReference>
<dbReference type="PANTHER" id="PTHR42781:SF4">
    <property type="entry name" value="SPERMIDINE_PUTRESCINE IMPORT ATP-BINDING PROTEIN POTA"/>
    <property type="match status" value="1"/>
</dbReference>
<dbReference type="SMART" id="SM00382">
    <property type="entry name" value="AAA"/>
    <property type="match status" value="1"/>
</dbReference>
<dbReference type="Proteomes" id="UP000006637">
    <property type="component" value="Chromosome"/>
</dbReference>
<keyword evidence="2" id="KW-0547">Nucleotide-binding</keyword>
<dbReference type="InterPro" id="IPR027417">
    <property type="entry name" value="P-loop_NTPase"/>
</dbReference>
<dbReference type="KEGG" id="rxy:Rxyl_1173"/>
<feature type="domain" description="ABC transporter" evidence="5">
    <location>
        <begin position="6"/>
        <end position="235"/>
    </location>
</feature>
<evidence type="ECO:0000313" key="6">
    <source>
        <dbReference type="EMBL" id="ABG04139.1"/>
    </source>
</evidence>
<dbReference type="InterPro" id="IPR050093">
    <property type="entry name" value="ABC_SmlMolc_Importer"/>
</dbReference>
<evidence type="ECO:0000256" key="4">
    <source>
        <dbReference type="ARBA" id="ARBA00066388"/>
    </source>
</evidence>
<dbReference type="GO" id="GO:0015418">
    <property type="term" value="F:ABC-type quaternary ammonium compound transporting activity"/>
    <property type="evidence" value="ECO:0007669"/>
    <property type="project" value="UniProtKB-EC"/>
</dbReference>
<dbReference type="GO" id="GO:0043190">
    <property type="term" value="C:ATP-binding cassette (ABC) transporter complex"/>
    <property type="evidence" value="ECO:0007669"/>
    <property type="project" value="InterPro"/>
</dbReference>
<dbReference type="EC" id="7.6.2.9" evidence="4"/>
<protein>
    <recommendedName>
        <fullName evidence="4">ABC-type quaternary amine transporter</fullName>
        <ecNumber evidence="4">7.6.2.9</ecNumber>
    </recommendedName>
</protein>
<dbReference type="RefSeq" id="WP_011564157.1">
    <property type="nucleotide sequence ID" value="NC_008148.1"/>
</dbReference>
<dbReference type="InterPro" id="IPR003439">
    <property type="entry name" value="ABC_transporter-like_ATP-bd"/>
</dbReference>
<dbReference type="InterPro" id="IPR008995">
    <property type="entry name" value="Mo/tungstate-bd_C_term_dom"/>
</dbReference>
<dbReference type="PANTHER" id="PTHR42781">
    <property type="entry name" value="SPERMIDINE/PUTRESCINE IMPORT ATP-BINDING PROTEIN POTA"/>
    <property type="match status" value="1"/>
</dbReference>
<evidence type="ECO:0000256" key="3">
    <source>
        <dbReference type="ARBA" id="ARBA00022840"/>
    </source>
</evidence>
<dbReference type="Pfam" id="PF08402">
    <property type="entry name" value="TOBE_2"/>
    <property type="match status" value="1"/>
</dbReference>
<evidence type="ECO:0000256" key="1">
    <source>
        <dbReference type="ARBA" id="ARBA00022448"/>
    </source>
</evidence>
<gene>
    <name evidence="6" type="ordered locus">Rxyl_1173</name>
</gene>
<dbReference type="HOGENOM" id="CLU_000604_1_1_11"/>
<dbReference type="InterPro" id="IPR003593">
    <property type="entry name" value="AAA+_ATPase"/>
</dbReference>
<dbReference type="EMBL" id="CP000386">
    <property type="protein sequence ID" value="ABG04139.1"/>
    <property type="molecule type" value="Genomic_DNA"/>
</dbReference>
<evidence type="ECO:0000313" key="7">
    <source>
        <dbReference type="Proteomes" id="UP000006637"/>
    </source>
</evidence>
<dbReference type="GO" id="GO:0005524">
    <property type="term" value="F:ATP binding"/>
    <property type="evidence" value="ECO:0007669"/>
    <property type="project" value="UniProtKB-KW"/>
</dbReference>
<proteinExistence type="predicted"/>